<evidence type="ECO:0000313" key="7">
    <source>
        <dbReference type="Proteomes" id="UP000191024"/>
    </source>
</evidence>
<dbReference type="AlphaFoldDB" id="A0A1G4KA31"/>
<dbReference type="FunFam" id="1.20.1250.20:FF:000289">
    <property type="entry name" value="Acetyl-coenzyme A transporter 1"/>
    <property type="match status" value="1"/>
</dbReference>
<feature type="transmembrane region" description="Helical" evidence="5">
    <location>
        <begin position="47"/>
        <end position="65"/>
    </location>
</feature>
<keyword evidence="3 5" id="KW-1133">Transmembrane helix</keyword>
<feature type="transmembrane region" description="Helical" evidence="5">
    <location>
        <begin position="86"/>
        <end position="104"/>
    </location>
</feature>
<proteinExistence type="predicted"/>
<dbReference type="Pfam" id="PF13000">
    <property type="entry name" value="Acatn"/>
    <property type="match status" value="1"/>
</dbReference>
<evidence type="ECO:0000256" key="4">
    <source>
        <dbReference type="ARBA" id="ARBA00023136"/>
    </source>
</evidence>
<keyword evidence="2 5" id="KW-0812">Transmembrane</keyword>
<keyword evidence="7" id="KW-1185">Reference proteome</keyword>
<accession>A0A1G4KA31</accession>
<name>A0A1G4KA31_9SACH</name>
<dbReference type="GO" id="GO:0008521">
    <property type="term" value="F:acetyl-CoA transmembrane transporter activity"/>
    <property type="evidence" value="ECO:0007669"/>
    <property type="project" value="InterPro"/>
</dbReference>
<feature type="transmembrane region" description="Helical" evidence="5">
    <location>
        <begin position="377"/>
        <end position="396"/>
    </location>
</feature>
<feature type="transmembrane region" description="Helical" evidence="5">
    <location>
        <begin position="408"/>
        <end position="433"/>
    </location>
</feature>
<feature type="transmembrane region" description="Helical" evidence="5">
    <location>
        <begin position="176"/>
        <end position="195"/>
    </location>
</feature>
<dbReference type="InterPro" id="IPR036259">
    <property type="entry name" value="MFS_trans_sf"/>
</dbReference>
<feature type="transmembrane region" description="Helical" evidence="5">
    <location>
        <begin position="136"/>
        <end position="155"/>
    </location>
</feature>
<dbReference type="GO" id="GO:0035348">
    <property type="term" value="P:acetyl-CoA transmembrane transport"/>
    <property type="evidence" value="ECO:0007669"/>
    <property type="project" value="InterPro"/>
</dbReference>
<dbReference type="OrthoDB" id="6415790at2759"/>
<dbReference type="PANTHER" id="PTHR12778">
    <property type="entry name" value="SOLUTE CARRIER FAMILY 33 ACETYL-COA TRANSPORTER -RELATED"/>
    <property type="match status" value="1"/>
</dbReference>
<comment type="subcellular location">
    <subcellularLocation>
        <location evidence="1">Membrane</location>
        <topology evidence="1">Multi-pass membrane protein</topology>
    </subcellularLocation>
</comment>
<protein>
    <submittedName>
        <fullName evidence="6">LAMI_0G08768g1_1</fullName>
    </submittedName>
</protein>
<dbReference type="STRING" id="1230905.A0A1G4KA31"/>
<feature type="transmembrane region" description="Helical" evidence="5">
    <location>
        <begin position="507"/>
        <end position="527"/>
    </location>
</feature>
<keyword evidence="4 5" id="KW-0472">Membrane</keyword>
<dbReference type="EMBL" id="LT598469">
    <property type="protein sequence ID" value="SCV01014.1"/>
    <property type="molecule type" value="Genomic_DNA"/>
</dbReference>
<evidence type="ECO:0000256" key="2">
    <source>
        <dbReference type="ARBA" id="ARBA00022692"/>
    </source>
</evidence>
<dbReference type="Proteomes" id="UP000191024">
    <property type="component" value="Chromosome G"/>
</dbReference>
<evidence type="ECO:0000256" key="1">
    <source>
        <dbReference type="ARBA" id="ARBA00004141"/>
    </source>
</evidence>
<gene>
    <name evidence="6" type="ORF">LAMI_0G08768G</name>
</gene>
<dbReference type="PANTHER" id="PTHR12778:SF9">
    <property type="entry name" value="ACETYL-COENZYME A TRANSPORTER 1"/>
    <property type="match status" value="1"/>
</dbReference>
<feature type="transmembrane region" description="Helical" evidence="5">
    <location>
        <begin position="215"/>
        <end position="235"/>
    </location>
</feature>
<dbReference type="InterPro" id="IPR024371">
    <property type="entry name" value="AcetylCoA_trans_1-like"/>
</dbReference>
<organism evidence="6 7">
    <name type="scientific">Lachancea mirantina</name>
    <dbReference type="NCBI Taxonomy" id="1230905"/>
    <lineage>
        <taxon>Eukaryota</taxon>
        <taxon>Fungi</taxon>
        <taxon>Dikarya</taxon>
        <taxon>Ascomycota</taxon>
        <taxon>Saccharomycotina</taxon>
        <taxon>Saccharomycetes</taxon>
        <taxon>Saccharomycetales</taxon>
        <taxon>Saccharomycetaceae</taxon>
        <taxon>Lachancea</taxon>
    </lineage>
</organism>
<evidence type="ECO:0000256" key="5">
    <source>
        <dbReference type="SAM" id="Phobius"/>
    </source>
</evidence>
<dbReference type="GO" id="GO:0016020">
    <property type="term" value="C:membrane"/>
    <property type="evidence" value="ECO:0007669"/>
    <property type="project" value="UniProtKB-SubCell"/>
</dbReference>
<sequence length="545" mass="61273">MAEVGRRLAKHDVRPFLLLIVLYFLQGIPVGLAFGTIPFLLKSTIKGSTFTSVGLFSMATYPYSLKILWSPIVDSVYNVKIGRRRSWIIPVQLVSGLALWLLGYCVSKDLVFAGVDAAYREGSIGVADAKNTNIKVLTICFLILVFLCATQDIAVDGWALEILSQQSLSFASTAQTVGLNMGYFLSFTVFLAFNSSDFMNRYVRSVPKNYGIVSLGSYLKLSGITYVLVTIFIILKTKETPDFDSVLPGLAKKSDEKKPQLIEYAVDLTGTSKTTTKNVYRAFFKVLKLKPVQSLIFIHFVSKFAFQCNDAATNLKLLERGLKREDLAITVLIDFPFELIFGYYVAKWSSETWDRKPTSSKSYSRFFVGERGPLTPWLWGYLGRLAAAMMGSYLVWAFPETKEIPSYYFMMVILQHLVSSFMATVQFVGIAAFHNKIADPMIGGTYLTLLNTISNMGGTWPRLLIMSMIDFFTKTECFMDAERAFHFTATRSSCEKDGGKLVNTRDGYFMTNALCITMGLCLYFGYLKTKGQQLQRLPLTSWRCE</sequence>
<feature type="transmembrane region" description="Helical" evidence="5">
    <location>
        <begin position="327"/>
        <end position="346"/>
    </location>
</feature>
<dbReference type="InterPro" id="IPR004752">
    <property type="entry name" value="AmpG_permease/AT-1"/>
</dbReference>
<dbReference type="SUPFAM" id="SSF103473">
    <property type="entry name" value="MFS general substrate transporter"/>
    <property type="match status" value="1"/>
</dbReference>
<reference evidence="6 7" key="1">
    <citation type="submission" date="2016-03" db="EMBL/GenBank/DDBJ databases">
        <authorList>
            <person name="Devillers H."/>
        </authorList>
    </citation>
    <scope>NUCLEOTIDE SEQUENCE [LARGE SCALE GENOMIC DNA]</scope>
    <source>
        <strain evidence="6">CBS 11717</strain>
    </source>
</reference>
<feature type="transmembrane region" description="Helical" evidence="5">
    <location>
        <begin position="16"/>
        <end position="41"/>
    </location>
</feature>
<evidence type="ECO:0000256" key="3">
    <source>
        <dbReference type="ARBA" id="ARBA00022989"/>
    </source>
</evidence>
<evidence type="ECO:0000313" key="6">
    <source>
        <dbReference type="EMBL" id="SCV01014.1"/>
    </source>
</evidence>